<organism evidence="3 4">
    <name type="scientific">Helicostylum pulchrum</name>
    <dbReference type="NCBI Taxonomy" id="562976"/>
    <lineage>
        <taxon>Eukaryota</taxon>
        <taxon>Fungi</taxon>
        <taxon>Fungi incertae sedis</taxon>
        <taxon>Mucoromycota</taxon>
        <taxon>Mucoromycotina</taxon>
        <taxon>Mucoromycetes</taxon>
        <taxon>Mucorales</taxon>
        <taxon>Mucorineae</taxon>
        <taxon>Mucoraceae</taxon>
        <taxon>Helicostylum</taxon>
    </lineage>
</organism>
<feature type="domain" description="C2H2-type" evidence="2">
    <location>
        <begin position="215"/>
        <end position="235"/>
    </location>
</feature>
<evidence type="ECO:0000313" key="4">
    <source>
        <dbReference type="Proteomes" id="UP001476247"/>
    </source>
</evidence>
<dbReference type="PROSITE" id="PS00028">
    <property type="entry name" value="ZINC_FINGER_C2H2_1"/>
    <property type="match status" value="1"/>
</dbReference>
<reference evidence="3 4" key="1">
    <citation type="submission" date="2024-04" db="EMBL/GenBank/DDBJ databases">
        <title>genome sequences of Mucor flavus KT1a and Helicostylum pulchrum KT1b strains isolation_sourced from the surface of a dry-aged beef.</title>
        <authorList>
            <person name="Toyotome T."/>
            <person name="Hosono M."/>
            <person name="Torimaru M."/>
            <person name="Fukuda K."/>
            <person name="Mikami N."/>
        </authorList>
    </citation>
    <scope>NUCLEOTIDE SEQUENCE [LARGE SCALE GENOMIC DNA]</scope>
    <source>
        <strain evidence="3 4">KT1b</strain>
    </source>
</reference>
<sequence>MEKEATSLPPPSALFGTNYYYPTSQNAVETRPGYILPPPSSLPGYHLPPPQYMYHHPQQQQQPQNNIQQQQHQQQQPQQQQQQQQNNNIHQQQSNNYYYQQQQQPQQQSNNEKTSIEVEKKVSKRKRRTPVADPTLKKNKKSTPPYHYEVLELKQPNKKTGKKANRKEAEAVSAAAATLASFASCSPQNNHCEDDELDECVNLEACAGQGGQFECEFCACNYRHLNCLQKHGWEHTEVRLGMTKQQQTQLLEAAQILMDIARYGMKMRMLQ</sequence>
<comment type="caution">
    <text evidence="3">The sequence shown here is derived from an EMBL/GenBank/DDBJ whole genome shotgun (WGS) entry which is preliminary data.</text>
</comment>
<feature type="compositionally biased region" description="Low complexity" evidence="1">
    <location>
        <begin position="54"/>
        <end position="111"/>
    </location>
</feature>
<keyword evidence="4" id="KW-1185">Reference proteome</keyword>
<gene>
    <name evidence="3" type="ORF">HPULCUR_008411</name>
</gene>
<proteinExistence type="predicted"/>
<dbReference type="Proteomes" id="UP001476247">
    <property type="component" value="Unassembled WGS sequence"/>
</dbReference>
<name>A0ABP9Y7I1_9FUNG</name>
<evidence type="ECO:0000313" key="3">
    <source>
        <dbReference type="EMBL" id="GAA5802936.1"/>
    </source>
</evidence>
<feature type="compositionally biased region" description="Pro residues" evidence="1">
    <location>
        <begin position="35"/>
        <end position="51"/>
    </location>
</feature>
<dbReference type="EMBL" id="BAABUJ010000025">
    <property type="protein sequence ID" value="GAA5802936.1"/>
    <property type="molecule type" value="Genomic_DNA"/>
</dbReference>
<feature type="region of interest" description="Disordered" evidence="1">
    <location>
        <begin position="29"/>
        <end position="144"/>
    </location>
</feature>
<dbReference type="InterPro" id="IPR013087">
    <property type="entry name" value="Znf_C2H2_type"/>
</dbReference>
<accession>A0ABP9Y7I1</accession>
<evidence type="ECO:0000259" key="2">
    <source>
        <dbReference type="PROSITE" id="PS00028"/>
    </source>
</evidence>
<protein>
    <recommendedName>
        <fullName evidence="2">C2H2-type domain-containing protein</fullName>
    </recommendedName>
</protein>
<evidence type="ECO:0000256" key="1">
    <source>
        <dbReference type="SAM" id="MobiDB-lite"/>
    </source>
</evidence>